<feature type="region of interest" description="Disordered" evidence="1">
    <location>
        <begin position="1"/>
        <end position="43"/>
    </location>
</feature>
<organism evidence="2 3">
    <name type="scientific">Kwoniella dendrophila CBS 6074</name>
    <dbReference type="NCBI Taxonomy" id="1295534"/>
    <lineage>
        <taxon>Eukaryota</taxon>
        <taxon>Fungi</taxon>
        <taxon>Dikarya</taxon>
        <taxon>Basidiomycota</taxon>
        <taxon>Agaricomycotina</taxon>
        <taxon>Tremellomycetes</taxon>
        <taxon>Tremellales</taxon>
        <taxon>Cryptococcaceae</taxon>
        <taxon>Kwoniella</taxon>
    </lineage>
</organism>
<evidence type="ECO:0008006" key="4">
    <source>
        <dbReference type="Google" id="ProtNLM"/>
    </source>
</evidence>
<feature type="compositionally biased region" description="Low complexity" evidence="1">
    <location>
        <begin position="25"/>
        <end position="39"/>
    </location>
</feature>
<feature type="compositionally biased region" description="Polar residues" evidence="1">
    <location>
        <begin position="7"/>
        <end position="24"/>
    </location>
</feature>
<evidence type="ECO:0000256" key="1">
    <source>
        <dbReference type="SAM" id="MobiDB-lite"/>
    </source>
</evidence>
<proteinExistence type="predicted"/>
<feature type="region of interest" description="Disordered" evidence="1">
    <location>
        <begin position="338"/>
        <end position="408"/>
    </location>
</feature>
<evidence type="ECO:0000313" key="3">
    <source>
        <dbReference type="Proteomes" id="UP001355207"/>
    </source>
</evidence>
<accession>A0AAX4JMF3</accession>
<dbReference type="EMBL" id="CP144099">
    <property type="protein sequence ID" value="WWC86596.1"/>
    <property type="molecule type" value="Genomic_DNA"/>
</dbReference>
<evidence type="ECO:0000313" key="2">
    <source>
        <dbReference type="EMBL" id="WWC86596.1"/>
    </source>
</evidence>
<protein>
    <recommendedName>
        <fullName evidence="4">Something about silencing protein 4 domain-containing protein</fullName>
    </recommendedName>
</protein>
<gene>
    <name evidence="2" type="ORF">L201_001473</name>
</gene>
<keyword evidence="3" id="KW-1185">Reference proteome</keyword>
<sequence>MTYVARQPTTTKLTHPALLTTTKGSAAPPHTPLSPSTLTNSKNRASHISPQIVQPPVVNYAMLREHHAYALKNTIARLRWDQVNNLYLPNQDADWNHNEMISKLEKELNDVQEAQKGLDKFPTICHAPTAFPKPHGPLTNEKHEELKELEELKEKKINEQLDKDFSGILRQLFIGPKTKLQWKRDELLRHQLKEGDLEEISMLIPTENRKWMMLQQEKRAHGHGHPHNRKPYEQQRLEKENRKIKANLAKIAKEKAEEAEAKGETGEKKQKIIGPLTKEEWHASLPISGPKTEQQANLLPLQRAQRHAIISWLQRPWGNYNEKASKAMEALAELAKESLEEEKISREKMRAKKGEQVKQSENEKEKVGGSKKSVEKVEKDDIEKSRGASPKKDEEVEKNNKDGEAAKA</sequence>
<dbReference type="GeneID" id="91092145"/>
<dbReference type="Proteomes" id="UP001355207">
    <property type="component" value="Chromosome 2"/>
</dbReference>
<dbReference type="RefSeq" id="XP_066073359.1">
    <property type="nucleotide sequence ID" value="XM_066217262.1"/>
</dbReference>
<dbReference type="AlphaFoldDB" id="A0AAX4JMF3"/>
<name>A0AAX4JMF3_9TREE</name>
<feature type="region of interest" description="Disordered" evidence="1">
    <location>
        <begin position="256"/>
        <end position="276"/>
    </location>
</feature>
<feature type="compositionally biased region" description="Basic and acidic residues" evidence="1">
    <location>
        <begin position="256"/>
        <end position="270"/>
    </location>
</feature>
<reference evidence="2 3" key="1">
    <citation type="submission" date="2024-01" db="EMBL/GenBank/DDBJ databases">
        <title>Comparative genomics of Cryptococcus and Kwoniella reveals pathogenesis evolution and contrasting modes of karyotype evolution via chromosome fusion or intercentromeric recombination.</title>
        <authorList>
            <person name="Coelho M.A."/>
            <person name="David-Palma M."/>
            <person name="Shea T."/>
            <person name="Bowers K."/>
            <person name="McGinley-Smith S."/>
            <person name="Mohammad A.W."/>
            <person name="Gnirke A."/>
            <person name="Yurkov A.M."/>
            <person name="Nowrousian M."/>
            <person name="Sun S."/>
            <person name="Cuomo C.A."/>
            <person name="Heitman J."/>
        </authorList>
    </citation>
    <scope>NUCLEOTIDE SEQUENCE [LARGE SCALE GENOMIC DNA]</scope>
    <source>
        <strain evidence="2 3">CBS 6074</strain>
    </source>
</reference>